<name>A0A6C0I3Y0_9ZZZZ</name>
<reference evidence="1" key="1">
    <citation type="journal article" date="2020" name="Nature">
        <title>Giant virus diversity and host interactions through global metagenomics.</title>
        <authorList>
            <person name="Schulz F."/>
            <person name="Roux S."/>
            <person name="Paez-Espino D."/>
            <person name="Jungbluth S."/>
            <person name="Walsh D.A."/>
            <person name="Denef V.J."/>
            <person name="McMahon K.D."/>
            <person name="Konstantinidis K.T."/>
            <person name="Eloe-Fadrosh E.A."/>
            <person name="Kyrpides N.C."/>
            <person name="Woyke T."/>
        </authorList>
    </citation>
    <scope>NUCLEOTIDE SEQUENCE</scope>
    <source>
        <strain evidence="1">GVMAG-M-3300023184-18</strain>
    </source>
</reference>
<proteinExistence type="predicted"/>
<protein>
    <submittedName>
        <fullName evidence="1">Uncharacterized protein</fullName>
    </submittedName>
</protein>
<organism evidence="1">
    <name type="scientific">viral metagenome</name>
    <dbReference type="NCBI Taxonomy" id="1070528"/>
    <lineage>
        <taxon>unclassified sequences</taxon>
        <taxon>metagenomes</taxon>
        <taxon>organismal metagenomes</taxon>
    </lineage>
</organism>
<accession>A0A6C0I3Y0</accession>
<sequence>MSNTNININYNYFDDYQNKECDDDAITPNTTSQFKELYTNTNYTNHKNCANSANRVQQQQFVKDVTKPFTYYTVAENETYYNPDENDCCDGRNCAHCSHYRNENTKPSFEDDGCLKLYFCGLIGCCLLCMFGCSKHV</sequence>
<evidence type="ECO:0000313" key="1">
    <source>
        <dbReference type="EMBL" id="QHT87105.1"/>
    </source>
</evidence>
<dbReference type="EMBL" id="MN740082">
    <property type="protein sequence ID" value="QHT87105.1"/>
    <property type="molecule type" value="Genomic_DNA"/>
</dbReference>
<dbReference type="AlphaFoldDB" id="A0A6C0I3Y0"/>